<dbReference type="PANTHER" id="PTHR33992:SF1">
    <property type="entry name" value="RIBONUCLEASE P PROTEIN COMPONENT"/>
    <property type="match status" value="1"/>
</dbReference>
<reference evidence="10" key="1">
    <citation type="submission" date="2017-04" db="EMBL/GenBank/DDBJ databases">
        <authorList>
            <person name="Varghese N."/>
            <person name="Submissions S."/>
        </authorList>
    </citation>
    <scope>NUCLEOTIDE SEQUENCE [LARGE SCALE GENOMIC DNA]</scope>
    <source>
        <strain evidence="10">DSM 16512</strain>
    </source>
</reference>
<keyword evidence="4 7" id="KW-0255">Endonuclease</keyword>
<dbReference type="AlphaFoldDB" id="A0A1W1WU61"/>
<dbReference type="GO" id="GO:0000049">
    <property type="term" value="F:tRNA binding"/>
    <property type="evidence" value="ECO:0007669"/>
    <property type="project" value="UniProtKB-UniRule"/>
</dbReference>
<protein>
    <recommendedName>
        <fullName evidence="7 8">Ribonuclease P protein component</fullName>
        <shortName evidence="7">RNase P protein</shortName>
        <shortName evidence="7">RNaseP protein</shortName>
        <ecNumber evidence="7 8">3.1.26.5</ecNumber>
    </recommendedName>
    <alternativeName>
        <fullName evidence="7">Protein C5</fullName>
    </alternativeName>
</protein>
<evidence type="ECO:0000256" key="2">
    <source>
        <dbReference type="ARBA" id="ARBA00022694"/>
    </source>
</evidence>
<keyword evidence="6 7" id="KW-0694">RNA-binding</keyword>
<dbReference type="Proteomes" id="UP000192602">
    <property type="component" value="Unassembled WGS sequence"/>
</dbReference>
<dbReference type="Pfam" id="PF00825">
    <property type="entry name" value="Ribonuclease_P"/>
    <property type="match status" value="1"/>
</dbReference>
<evidence type="ECO:0000256" key="1">
    <source>
        <dbReference type="ARBA" id="ARBA00002663"/>
    </source>
</evidence>
<dbReference type="HAMAP" id="MF_00227">
    <property type="entry name" value="RNase_P"/>
    <property type="match status" value="1"/>
</dbReference>
<evidence type="ECO:0000256" key="6">
    <source>
        <dbReference type="ARBA" id="ARBA00022884"/>
    </source>
</evidence>
<keyword evidence="3 7" id="KW-0540">Nuclease</keyword>
<dbReference type="PANTHER" id="PTHR33992">
    <property type="entry name" value="RIBONUCLEASE P PROTEIN COMPONENT"/>
    <property type="match status" value="1"/>
</dbReference>
<evidence type="ECO:0000256" key="3">
    <source>
        <dbReference type="ARBA" id="ARBA00022722"/>
    </source>
</evidence>
<dbReference type="GO" id="GO:0001682">
    <property type="term" value="P:tRNA 5'-leader removal"/>
    <property type="evidence" value="ECO:0007669"/>
    <property type="project" value="UniProtKB-UniRule"/>
</dbReference>
<accession>A0A1W1WU61</accession>
<dbReference type="PROSITE" id="PS00648">
    <property type="entry name" value="RIBONUCLEASE_P"/>
    <property type="match status" value="1"/>
</dbReference>
<dbReference type="EC" id="3.1.26.5" evidence="7 8"/>
<comment type="catalytic activity">
    <reaction evidence="7">
        <text>Endonucleolytic cleavage of RNA, removing 5'-extranucleotides from tRNA precursor.</text>
        <dbReference type="EC" id="3.1.26.5"/>
    </reaction>
</comment>
<evidence type="ECO:0000256" key="4">
    <source>
        <dbReference type="ARBA" id="ARBA00022759"/>
    </source>
</evidence>
<evidence type="ECO:0000313" key="9">
    <source>
        <dbReference type="EMBL" id="SMC09735.1"/>
    </source>
</evidence>
<dbReference type="GO" id="GO:0004526">
    <property type="term" value="F:ribonuclease P activity"/>
    <property type="evidence" value="ECO:0007669"/>
    <property type="project" value="UniProtKB-UniRule"/>
</dbReference>
<evidence type="ECO:0000313" key="10">
    <source>
        <dbReference type="Proteomes" id="UP000192602"/>
    </source>
</evidence>
<dbReference type="Gene3D" id="3.30.230.10">
    <property type="match status" value="1"/>
</dbReference>
<keyword evidence="10" id="KW-1185">Reference proteome</keyword>
<dbReference type="RefSeq" id="WP_197685376.1">
    <property type="nucleotide sequence ID" value="NZ_FWWZ01000001.1"/>
</dbReference>
<dbReference type="SUPFAM" id="SSF54211">
    <property type="entry name" value="Ribosomal protein S5 domain 2-like"/>
    <property type="match status" value="1"/>
</dbReference>
<dbReference type="EMBL" id="FWWZ01000001">
    <property type="protein sequence ID" value="SMC09735.1"/>
    <property type="molecule type" value="Genomic_DNA"/>
</dbReference>
<dbReference type="InterPro" id="IPR020568">
    <property type="entry name" value="Ribosomal_Su5_D2-typ_SF"/>
</dbReference>
<keyword evidence="2 7" id="KW-0819">tRNA processing</keyword>
<organism evidence="9 10">
    <name type="scientific">Nitratiruptor tergarcus DSM 16512</name>
    <dbReference type="NCBI Taxonomy" id="1069081"/>
    <lineage>
        <taxon>Bacteria</taxon>
        <taxon>Pseudomonadati</taxon>
        <taxon>Campylobacterota</taxon>
        <taxon>Epsilonproteobacteria</taxon>
        <taxon>Nautiliales</taxon>
        <taxon>Nitratiruptoraceae</taxon>
        <taxon>Nitratiruptor</taxon>
    </lineage>
</organism>
<evidence type="ECO:0000256" key="5">
    <source>
        <dbReference type="ARBA" id="ARBA00022801"/>
    </source>
</evidence>
<gene>
    <name evidence="7" type="primary">rnpA</name>
    <name evidence="9" type="ORF">SAMN05660197_1557</name>
</gene>
<evidence type="ECO:0000256" key="7">
    <source>
        <dbReference type="HAMAP-Rule" id="MF_00227"/>
    </source>
</evidence>
<dbReference type="InterPro" id="IPR014721">
    <property type="entry name" value="Ribsml_uS5_D2-typ_fold_subgr"/>
</dbReference>
<dbReference type="InterPro" id="IPR000100">
    <property type="entry name" value="RNase_P"/>
</dbReference>
<dbReference type="GO" id="GO:0030677">
    <property type="term" value="C:ribonuclease P complex"/>
    <property type="evidence" value="ECO:0007669"/>
    <property type="project" value="TreeGrafter"/>
</dbReference>
<dbReference type="InterPro" id="IPR020539">
    <property type="entry name" value="RNase_P_CS"/>
</dbReference>
<keyword evidence="5 7" id="KW-0378">Hydrolase</keyword>
<comment type="subunit">
    <text evidence="7">Consists of a catalytic RNA component (M1 or rnpB) and a protein subunit.</text>
</comment>
<sequence>MGSIKGVQTLKTKREFDFVYKKGVAFHTPFFVLFYLHNKNRKVGFVASKKVGKAVKRNRAKRVLKALFIKNFEQFPTGEYVFVAKQKILETDFKRLDQEMQNILNRIKRRKW</sequence>
<dbReference type="NCBIfam" id="TIGR00188">
    <property type="entry name" value="rnpA"/>
    <property type="match status" value="1"/>
</dbReference>
<dbReference type="GO" id="GO:0042781">
    <property type="term" value="F:3'-tRNA processing endoribonuclease activity"/>
    <property type="evidence" value="ECO:0007669"/>
    <property type="project" value="TreeGrafter"/>
</dbReference>
<name>A0A1W1WU61_9BACT</name>
<evidence type="ECO:0000256" key="8">
    <source>
        <dbReference type="NCBIfam" id="TIGR00188"/>
    </source>
</evidence>
<proteinExistence type="inferred from homology"/>
<comment type="similarity">
    <text evidence="7">Belongs to the RnpA family.</text>
</comment>
<dbReference type="STRING" id="1069081.SAMN05660197_1557"/>
<comment type="function">
    <text evidence="1 7">RNaseP catalyzes the removal of the 5'-leader sequence from pre-tRNA to produce the mature 5'-terminus. It can also cleave other RNA substrates such as 4.5S RNA. The protein component plays an auxiliary but essential role in vivo by binding to the 5'-leader sequence and broadening the substrate specificity of the ribozyme.</text>
</comment>